<protein>
    <submittedName>
        <fullName evidence="3">Uncharacterized protein</fullName>
    </submittedName>
</protein>
<feature type="region of interest" description="Disordered" evidence="1">
    <location>
        <begin position="1"/>
        <end position="22"/>
    </location>
</feature>
<reference evidence="3 4" key="1">
    <citation type="journal article" date="2016" name="Environ. Microbiol.">
        <title>Genomic resolution of a cold subsurface aquifer community provides metabolic insights for novel microbes adapted to high CO concentrations.</title>
        <authorList>
            <person name="Probst A.J."/>
            <person name="Castelle C.J."/>
            <person name="Singh A."/>
            <person name="Brown C.T."/>
            <person name="Anantharaman K."/>
            <person name="Sharon I."/>
            <person name="Hug L.A."/>
            <person name="Burstein D."/>
            <person name="Emerson J.B."/>
            <person name="Thomas B.C."/>
            <person name="Banfield J.F."/>
        </authorList>
    </citation>
    <scope>NUCLEOTIDE SEQUENCE [LARGE SCALE GENOMIC DNA]</scope>
    <source>
        <strain evidence="3">CG1_02_47_37</strain>
    </source>
</reference>
<evidence type="ECO:0000256" key="2">
    <source>
        <dbReference type="SAM" id="Phobius"/>
    </source>
</evidence>
<name>A0A1J4RQ66_9BACT</name>
<gene>
    <name evidence="3" type="ORF">AUJ59_04620</name>
</gene>
<accession>A0A1J4RQ66</accession>
<keyword evidence="2" id="KW-1133">Transmembrane helix</keyword>
<evidence type="ECO:0000313" key="3">
    <source>
        <dbReference type="EMBL" id="OIN88117.1"/>
    </source>
</evidence>
<evidence type="ECO:0000313" key="4">
    <source>
        <dbReference type="Proteomes" id="UP000183144"/>
    </source>
</evidence>
<feature type="transmembrane region" description="Helical" evidence="2">
    <location>
        <begin position="29"/>
        <end position="49"/>
    </location>
</feature>
<evidence type="ECO:0000256" key="1">
    <source>
        <dbReference type="SAM" id="MobiDB-lite"/>
    </source>
</evidence>
<keyword evidence="2" id="KW-0812">Transmembrane</keyword>
<dbReference type="EMBL" id="MNUI01000084">
    <property type="protein sequence ID" value="OIN88117.1"/>
    <property type="molecule type" value="Genomic_DNA"/>
</dbReference>
<comment type="caution">
    <text evidence="3">The sequence shown here is derived from an EMBL/GenBank/DDBJ whole genome shotgun (WGS) entry which is preliminary data.</text>
</comment>
<proteinExistence type="predicted"/>
<keyword evidence="2" id="KW-0472">Membrane</keyword>
<sequence length="234" mass="25774">MDQPVISPQPVFTQTPVSPEPSKPSFPKWPLIAIALFSFFLGIASVLAYQKYLPAGSNPAAPSPSPQASPAADWKTYTNSKYGFSVQYDFNNQPIEVESSGQQLALISFGTMKNNGFDIEITTGDSLDYYKNQLLDHVTGKIDREEKVTVDGIAGVKLTYKQVVVIDEFSVSQVIINQGNRDYIIRSLATDIDQILATFKFTDLNEIGCSTGSDCPDGYFCNTFDRVCRQALPD</sequence>
<organism evidence="3 4">
    <name type="scientific">Candidatus Beckwithbacteria bacterium CG1_02_47_37</name>
    <dbReference type="NCBI Taxonomy" id="1805034"/>
    <lineage>
        <taxon>Bacteria</taxon>
        <taxon>Candidatus Beckwithiibacteriota</taxon>
    </lineage>
</organism>
<dbReference type="STRING" id="1805034.AUJ59_04620"/>
<dbReference type="AlphaFoldDB" id="A0A1J4RQ66"/>
<dbReference type="Proteomes" id="UP000183144">
    <property type="component" value="Unassembled WGS sequence"/>
</dbReference>